<keyword evidence="2" id="KW-1003">Cell membrane</keyword>
<keyword evidence="11" id="KW-1185">Reference proteome</keyword>
<feature type="transmembrane region" description="Helical" evidence="8">
    <location>
        <begin position="220"/>
        <end position="242"/>
    </location>
</feature>
<name>A0A9E7C0N2_9ACTN</name>
<gene>
    <name evidence="10" type="primary">hyfB</name>
    <name evidence="10" type="ORF">DSM104329_02184</name>
</gene>
<evidence type="ECO:0000256" key="4">
    <source>
        <dbReference type="ARBA" id="ARBA00022989"/>
    </source>
</evidence>
<dbReference type="InterPro" id="IPR052175">
    <property type="entry name" value="ComplexI-like_HydComp"/>
</dbReference>
<reference evidence="10" key="1">
    <citation type="journal article" date="2022" name="Int. J. Syst. Evol. Microbiol.">
        <title>Pseudomonas aegrilactucae sp. nov. and Pseudomonas morbosilactucae sp. nov., pathogens causing bacterial rot of lettuce in Japan.</title>
        <authorList>
            <person name="Sawada H."/>
            <person name="Fujikawa T."/>
            <person name="Satou M."/>
        </authorList>
    </citation>
    <scope>NUCLEOTIDE SEQUENCE</scope>
    <source>
        <strain evidence="10">0166_1</strain>
    </source>
</reference>
<feature type="transmembrane region" description="Helical" evidence="8">
    <location>
        <begin position="460"/>
        <end position="481"/>
    </location>
</feature>
<sequence length="643" mass="64642">MTPATAICLAGAAGLVLGGALPAASRAAAALRAGLTLQALGAALLGVGGVAILAAGGTTGAPLSAQIRPALGLDPLSGLFLVVLGLTATPALLFARGYLPGGHAPRAVAVLTAAFLLSLAGLLAARDVTTFLGFWEAMTIVPAAAILAARRDDEARSAVLLYLGITHLGGAGVWVALLALVLAGPGGATGTLIAVAALVGFGTKAGLAPLHAWLPRAHPVAPAHLSALMSGLMVKVALYGLIRVELEWLAPAPLWLGLVLMGLGLASALGGVLYALVQGELKRLLAFSTIENVGIVTAALGASVVLATAGEPEWSAIAFAAGLLHLVNHAVFKTLLFLGAGAFERATGGLDLDRLGGLLRRMPWTGGAFAIGLLAIAGLPPLNGFASEWLVLQSMLHVALDGAIGISLAGAVALAGIAATAGLAALCFTSVFGLTLLGAPRRPEVAQAREAAWPMRAGMVLLAVPCVVLGLVPGLVLPVLVDLAPSAGTVPATPGLDLPATGSLPTAALAIAVVLVAGLLVAARGRRRAAPAPAWTCGQRVVPELSWTAAGYAKPLRLVLEAVLRPRRRLEVTEAAGVVTGVDYASEVALPVDRFVSEHAARHGLRGAAFVRRLQTGNVRTYAAYLLALVLGLLALARTGALG</sequence>
<dbReference type="KEGG" id="sbae:DSM104329_02184"/>
<feature type="transmembrane region" description="Helical" evidence="8">
    <location>
        <begin position="284"/>
        <end position="310"/>
    </location>
</feature>
<feature type="transmembrane region" description="Helical" evidence="8">
    <location>
        <begin position="107"/>
        <end position="125"/>
    </location>
</feature>
<evidence type="ECO:0000256" key="7">
    <source>
        <dbReference type="RuleBase" id="RU000320"/>
    </source>
</evidence>
<dbReference type="Pfam" id="PF00361">
    <property type="entry name" value="Proton_antipo_M"/>
    <property type="match status" value="1"/>
</dbReference>
<feature type="transmembrane region" description="Helical" evidence="8">
    <location>
        <begin position="622"/>
        <end position="641"/>
    </location>
</feature>
<dbReference type="Proteomes" id="UP001162834">
    <property type="component" value="Chromosome"/>
</dbReference>
<keyword evidence="5 10" id="KW-0560">Oxidoreductase</keyword>
<protein>
    <submittedName>
        <fullName evidence="10">Hydrogenase-4 component B</fullName>
        <ecNumber evidence="10">1.-.-.-</ecNumber>
    </submittedName>
</protein>
<dbReference type="GO" id="GO:0005886">
    <property type="term" value="C:plasma membrane"/>
    <property type="evidence" value="ECO:0007669"/>
    <property type="project" value="UniProtKB-SubCell"/>
</dbReference>
<dbReference type="AlphaFoldDB" id="A0A9E7C0N2"/>
<dbReference type="GO" id="GO:0016491">
    <property type="term" value="F:oxidoreductase activity"/>
    <property type="evidence" value="ECO:0007669"/>
    <property type="project" value="UniProtKB-KW"/>
</dbReference>
<keyword evidence="3 7" id="KW-0812">Transmembrane</keyword>
<evidence type="ECO:0000256" key="5">
    <source>
        <dbReference type="ARBA" id="ARBA00023002"/>
    </source>
</evidence>
<keyword evidence="6 8" id="KW-0472">Membrane</keyword>
<comment type="subcellular location">
    <subcellularLocation>
        <location evidence="1">Cell membrane</location>
        <topology evidence="1">Multi-pass membrane protein</topology>
    </subcellularLocation>
    <subcellularLocation>
        <location evidence="7">Membrane</location>
        <topology evidence="7">Multi-pass membrane protein</topology>
    </subcellularLocation>
</comment>
<evidence type="ECO:0000259" key="9">
    <source>
        <dbReference type="Pfam" id="PF00361"/>
    </source>
</evidence>
<dbReference type="EMBL" id="CP087164">
    <property type="protein sequence ID" value="UGS35789.1"/>
    <property type="molecule type" value="Genomic_DNA"/>
</dbReference>
<dbReference type="PANTHER" id="PTHR42682:SF3">
    <property type="entry name" value="FORMATE HYDROGENLYASE SUBUNIT 3-RELATED"/>
    <property type="match status" value="1"/>
</dbReference>
<feature type="transmembrane region" description="Helical" evidence="8">
    <location>
        <begin position="364"/>
        <end position="386"/>
    </location>
</feature>
<feature type="transmembrane region" description="Helical" evidence="8">
    <location>
        <begin position="131"/>
        <end position="148"/>
    </location>
</feature>
<dbReference type="PRINTS" id="PR01434">
    <property type="entry name" value="NADHDHGNASE5"/>
</dbReference>
<dbReference type="RefSeq" id="WP_259315471.1">
    <property type="nucleotide sequence ID" value="NZ_CP087164.1"/>
</dbReference>
<feature type="transmembrane region" description="Helical" evidence="8">
    <location>
        <begin position="160"/>
        <end position="182"/>
    </location>
</feature>
<evidence type="ECO:0000256" key="6">
    <source>
        <dbReference type="ARBA" id="ARBA00023136"/>
    </source>
</evidence>
<feature type="transmembrane region" description="Helical" evidence="8">
    <location>
        <begin position="501"/>
        <end position="523"/>
    </location>
</feature>
<dbReference type="EC" id="1.-.-.-" evidence="10"/>
<keyword evidence="4 8" id="KW-1133">Transmembrane helix</keyword>
<evidence type="ECO:0000313" key="11">
    <source>
        <dbReference type="Proteomes" id="UP001162834"/>
    </source>
</evidence>
<proteinExistence type="predicted"/>
<feature type="transmembrane region" description="Helical" evidence="8">
    <location>
        <begin position="254"/>
        <end position="277"/>
    </location>
</feature>
<feature type="transmembrane region" description="Helical" evidence="8">
    <location>
        <begin position="406"/>
        <end position="439"/>
    </location>
</feature>
<feature type="transmembrane region" description="Helical" evidence="8">
    <location>
        <begin position="76"/>
        <end position="95"/>
    </location>
</feature>
<evidence type="ECO:0000256" key="8">
    <source>
        <dbReference type="SAM" id="Phobius"/>
    </source>
</evidence>
<feature type="transmembrane region" description="Helical" evidence="8">
    <location>
        <begin position="188"/>
        <end position="208"/>
    </location>
</feature>
<feature type="domain" description="NADH:quinone oxidoreductase/Mrp antiporter transmembrane" evidence="9">
    <location>
        <begin position="157"/>
        <end position="408"/>
    </location>
</feature>
<feature type="transmembrane region" description="Helical" evidence="8">
    <location>
        <begin position="316"/>
        <end position="343"/>
    </location>
</feature>
<evidence type="ECO:0000313" key="10">
    <source>
        <dbReference type="EMBL" id="UGS35789.1"/>
    </source>
</evidence>
<accession>A0A9E7C0N2</accession>
<dbReference type="PANTHER" id="PTHR42682">
    <property type="entry name" value="HYDROGENASE-4 COMPONENT F"/>
    <property type="match status" value="1"/>
</dbReference>
<dbReference type="InterPro" id="IPR001750">
    <property type="entry name" value="ND/Mrp_TM"/>
</dbReference>
<organism evidence="10 11">
    <name type="scientific">Capillimicrobium parvum</name>
    <dbReference type="NCBI Taxonomy" id="2884022"/>
    <lineage>
        <taxon>Bacteria</taxon>
        <taxon>Bacillati</taxon>
        <taxon>Actinomycetota</taxon>
        <taxon>Thermoleophilia</taxon>
        <taxon>Solirubrobacterales</taxon>
        <taxon>Capillimicrobiaceae</taxon>
        <taxon>Capillimicrobium</taxon>
    </lineage>
</organism>
<evidence type="ECO:0000256" key="1">
    <source>
        <dbReference type="ARBA" id="ARBA00004651"/>
    </source>
</evidence>
<evidence type="ECO:0000256" key="3">
    <source>
        <dbReference type="ARBA" id="ARBA00022692"/>
    </source>
</evidence>
<evidence type="ECO:0000256" key="2">
    <source>
        <dbReference type="ARBA" id="ARBA00022475"/>
    </source>
</evidence>